<name>A0A072TZC8_MEDTR</name>
<evidence type="ECO:0000256" key="3">
    <source>
        <dbReference type="ARBA" id="ARBA00022989"/>
    </source>
</evidence>
<proteinExistence type="predicted"/>
<dbReference type="AlphaFoldDB" id="A0A072TZC8"/>
<dbReference type="Proteomes" id="UP000002051">
    <property type="component" value="Chromosome 8"/>
</dbReference>
<reference evidence="8 10" key="1">
    <citation type="journal article" date="2011" name="Nature">
        <title>The Medicago genome provides insight into the evolution of rhizobial symbioses.</title>
        <authorList>
            <person name="Young N.D."/>
            <person name="Debelle F."/>
            <person name="Oldroyd G.E."/>
            <person name="Geurts R."/>
            <person name="Cannon S.B."/>
            <person name="Udvardi M.K."/>
            <person name="Benedito V.A."/>
            <person name="Mayer K.F."/>
            <person name="Gouzy J."/>
            <person name="Schoof H."/>
            <person name="Van de Peer Y."/>
            <person name="Proost S."/>
            <person name="Cook D.R."/>
            <person name="Meyers B.C."/>
            <person name="Spannagl M."/>
            <person name="Cheung F."/>
            <person name="De Mita S."/>
            <person name="Krishnakumar V."/>
            <person name="Gundlach H."/>
            <person name="Zhou S."/>
            <person name="Mudge J."/>
            <person name="Bharti A.K."/>
            <person name="Murray J.D."/>
            <person name="Naoumkina M.A."/>
            <person name="Rosen B."/>
            <person name="Silverstein K.A."/>
            <person name="Tang H."/>
            <person name="Rombauts S."/>
            <person name="Zhao P.X."/>
            <person name="Zhou P."/>
            <person name="Barbe V."/>
            <person name="Bardou P."/>
            <person name="Bechner M."/>
            <person name="Bellec A."/>
            <person name="Berger A."/>
            <person name="Berges H."/>
            <person name="Bidwell S."/>
            <person name="Bisseling T."/>
            <person name="Choisne N."/>
            <person name="Couloux A."/>
            <person name="Denny R."/>
            <person name="Deshpande S."/>
            <person name="Dai X."/>
            <person name="Doyle J.J."/>
            <person name="Dudez A.M."/>
            <person name="Farmer A.D."/>
            <person name="Fouteau S."/>
            <person name="Franken C."/>
            <person name="Gibelin C."/>
            <person name="Gish J."/>
            <person name="Goldstein S."/>
            <person name="Gonzalez A.J."/>
            <person name="Green P.J."/>
            <person name="Hallab A."/>
            <person name="Hartog M."/>
            <person name="Hua A."/>
            <person name="Humphray S.J."/>
            <person name="Jeong D.H."/>
            <person name="Jing Y."/>
            <person name="Jocker A."/>
            <person name="Kenton S.M."/>
            <person name="Kim D.J."/>
            <person name="Klee K."/>
            <person name="Lai H."/>
            <person name="Lang C."/>
            <person name="Lin S."/>
            <person name="Macmil S.L."/>
            <person name="Magdelenat G."/>
            <person name="Matthews L."/>
            <person name="McCorrison J."/>
            <person name="Monaghan E.L."/>
            <person name="Mun J.H."/>
            <person name="Najar F.Z."/>
            <person name="Nicholson C."/>
            <person name="Noirot C."/>
            <person name="O'Bleness M."/>
            <person name="Paule C.R."/>
            <person name="Poulain J."/>
            <person name="Prion F."/>
            <person name="Qin B."/>
            <person name="Qu C."/>
            <person name="Retzel E.F."/>
            <person name="Riddle C."/>
            <person name="Sallet E."/>
            <person name="Samain S."/>
            <person name="Samson N."/>
            <person name="Sanders I."/>
            <person name="Saurat O."/>
            <person name="Scarpelli C."/>
            <person name="Schiex T."/>
            <person name="Segurens B."/>
            <person name="Severin A.J."/>
            <person name="Sherrier D.J."/>
            <person name="Shi R."/>
            <person name="Sims S."/>
            <person name="Singer S.R."/>
            <person name="Sinharoy S."/>
            <person name="Sterck L."/>
            <person name="Viollet A."/>
            <person name="Wang B.B."/>
            <person name="Wang K."/>
            <person name="Wang M."/>
            <person name="Wang X."/>
            <person name="Warfsmann J."/>
            <person name="Weissenbach J."/>
            <person name="White D.D."/>
            <person name="White J.D."/>
            <person name="Wiley G.B."/>
            <person name="Wincker P."/>
            <person name="Xing Y."/>
            <person name="Yang L."/>
            <person name="Yao Z."/>
            <person name="Ying F."/>
            <person name="Zhai J."/>
            <person name="Zhou L."/>
            <person name="Zuber A."/>
            <person name="Denarie J."/>
            <person name="Dixon R.A."/>
            <person name="May G.D."/>
            <person name="Schwartz D.C."/>
            <person name="Rogers J."/>
            <person name="Quetier F."/>
            <person name="Town C.D."/>
            <person name="Roe B.A."/>
        </authorList>
    </citation>
    <scope>NUCLEOTIDE SEQUENCE [LARGE SCALE GENOMIC DNA]</scope>
    <source>
        <strain evidence="8">A17</strain>
        <strain evidence="9 10">cv. Jemalong A17</strain>
    </source>
</reference>
<dbReference type="GO" id="GO:0034220">
    <property type="term" value="P:monoatomic ion transmembrane transport"/>
    <property type="evidence" value="ECO:0007669"/>
    <property type="project" value="UniProtKB-KW"/>
</dbReference>
<feature type="domain" description="Mechanosensitive ion channel MscS" evidence="7">
    <location>
        <begin position="23"/>
        <end position="61"/>
    </location>
</feature>
<keyword evidence="10" id="KW-1185">Reference proteome</keyword>
<keyword evidence="4" id="KW-0813">Transport</keyword>
<dbReference type="InterPro" id="IPR006685">
    <property type="entry name" value="MscS_channel_2nd"/>
</dbReference>
<evidence type="ECO:0000313" key="9">
    <source>
        <dbReference type="EnsemblPlants" id="KEH18865"/>
    </source>
</evidence>
<dbReference type="EMBL" id="CM001224">
    <property type="protein sequence ID" value="KEH18865.1"/>
    <property type="molecule type" value="Genomic_DNA"/>
</dbReference>
<evidence type="ECO:0000259" key="7">
    <source>
        <dbReference type="Pfam" id="PF00924"/>
    </source>
</evidence>
<dbReference type="HOGENOM" id="CLU_2254167_0_0_1"/>
<evidence type="ECO:0000256" key="4">
    <source>
        <dbReference type="ARBA" id="ARBA00023065"/>
    </source>
</evidence>
<dbReference type="SUPFAM" id="SSF50182">
    <property type="entry name" value="Sm-like ribonucleoproteins"/>
    <property type="match status" value="1"/>
</dbReference>
<dbReference type="InterPro" id="IPR010920">
    <property type="entry name" value="LSM_dom_sf"/>
</dbReference>
<gene>
    <name evidence="8" type="ordered locus">MTR_8g030960</name>
</gene>
<dbReference type="Pfam" id="PF00924">
    <property type="entry name" value="MS_channel_2nd"/>
    <property type="match status" value="1"/>
</dbReference>
<reference evidence="9" key="3">
    <citation type="submission" date="2015-04" db="UniProtKB">
        <authorList>
            <consortium name="EnsemblPlants"/>
        </authorList>
    </citation>
    <scope>IDENTIFICATION</scope>
    <source>
        <strain evidence="9">cv. Jemalong A17</strain>
    </source>
</reference>
<evidence type="ECO:0000256" key="1">
    <source>
        <dbReference type="ARBA" id="ARBA00004370"/>
    </source>
</evidence>
<dbReference type="PANTHER" id="PTHR30566">
    <property type="entry name" value="YNAI-RELATED MECHANOSENSITIVE ION CHANNEL"/>
    <property type="match status" value="1"/>
</dbReference>
<dbReference type="STRING" id="3880.A0A072TZC8"/>
<keyword evidence="4" id="KW-0406">Ion transport</keyword>
<evidence type="ECO:0000256" key="6">
    <source>
        <dbReference type="ARBA" id="ARBA00023303"/>
    </source>
</evidence>
<reference evidence="8 10" key="2">
    <citation type="journal article" date="2014" name="BMC Genomics">
        <title>An improved genome release (version Mt4.0) for the model legume Medicago truncatula.</title>
        <authorList>
            <person name="Tang H."/>
            <person name="Krishnakumar V."/>
            <person name="Bidwell S."/>
            <person name="Rosen B."/>
            <person name="Chan A."/>
            <person name="Zhou S."/>
            <person name="Gentzbittel L."/>
            <person name="Childs K.L."/>
            <person name="Yandell M."/>
            <person name="Gundlach H."/>
            <person name="Mayer K.F."/>
            <person name="Schwartz D.C."/>
            <person name="Town C.D."/>
        </authorList>
    </citation>
    <scope>GENOME REANNOTATION</scope>
    <source>
        <strain evidence="8">A17</strain>
        <strain evidence="9 10">cv. Jemalong A17</strain>
    </source>
</reference>
<dbReference type="GO" id="GO:0016020">
    <property type="term" value="C:membrane"/>
    <property type="evidence" value="ECO:0007669"/>
    <property type="project" value="UniProtKB-SubCell"/>
</dbReference>
<comment type="subcellular location">
    <subcellularLocation>
        <location evidence="1">Membrane</location>
    </subcellularLocation>
</comment>
<keyword evidence="5" id="KW-0472">Membrane</keyword>
<keyword evidence="3" id="KW-1133">Transmembrane helix</keyword>
<accession>A0A072TZC8</accession>
<dbReference type="InterPro" id="IPR023408">
    <property type="entry name" value="MscS_beta-dom_sf"/>
</dbReference>
<keyword evidence="2" id="KW-0812">Transmembrane</keyword>
<organism evidence="8 10">
    <name type="scientific">Medicago truncatula</name>
    <name type="common">Barrel medic</name>
    <name type="synonym">Medicago tribuloides</name>
    <dbReference type="NCBI Taxonomy" id="3880"/>
    <lineage>
        <taxon>Eukaryota</taxon>
        <taxon>Viridiplantae</taxon>
        <taxon>Streptophyta</taxon>
        <taxon>Embryophyta</taxon>
        <taxon>Tracheophyta</taxon>
        <taxon>Spermatophyta</taxon>
        <taxon>Magnoliopsida</taxon>
        <taxon>eudicotyledons</taxon>
        <taxon>Gunneridae</taxon>
        <taxon>Pentapetalae</taxon>
        <taxon>rosids</taxon>
        <taxon>fabids</taxon>
        <taxon>Fabales</taxon>
        <taxon>Fabaceae</taxon>
        <taxon>Papilionoideae</taxon>
        <taxon>50 kb inversion clade</taxon>
        <taxon>NPAAA clade</taxon>
        <taxon>Hologalegina</taxon>
        <taxon>IRL clade</taxon>
        <taxon>Trifolieae</taxon>
        <taxon>Medicago</taxon>
    </lineage>
</organism>
<evidence type="ECO:0000256" key="2">
    <source>
        <dbReference type="ARBA" id="ARBA00022692"/>
    </source>
</evidence>
<keyword evidence="6" id="KW-0407">Ion channel</keyword>
<dbReference type="PANTHER" id="PTHR30566:SF5">
    <property type="entry name" value="MECHANOSENSITIVE ION CHANNEL PROTEIN 1, MITOCHONDRIAL-RELATED"/>
    <property type="match status" value="1"/>
</dbReference>
<dbReference type="EnsemblPlants" id="KEH18865">
    <property type="protein sequence ID" value="KEH18865"/>
    <property type="gene ID" value="MTR_8g030960"/>
</dbReference>
<evidence type="ECO:0000313" key="10">
    <source>
        <dbReference type="Proteomes" id="UP000002051"/>
    </source>
</evidence>
<dbReference type="Gene3D" id="2.30.30.60">
    <property type="match status" value="1"/>
</dbReference>
<sequence>MGLVCSGLSPPEPCYLFDILRLVGEIQGEVIEIALLRTKVLTPQNILICVPNSYFAKKTISEMSDKDYHMEVHKISLKVIELKKMQKISSEVKEMLRSKIKCPS</sequence>
<evidence type="ECO:0000313" key="8">
    <source>
        <dbReference type="EMBL" id="KEH18865.1"/>
    </source>
</evidence>
<evidence type="ECO:0000256" key="5">
    <source>
        <dbReference type="ARBA" id="ARBA00023136"/>
    </source>
</evidence>
<protein>
    <submittedName>
        <fullName evidence="8">Mechanosensitive ion channel domain-like protein</fullName>
    </submittedName>
</protein>